<dbReference type="Pfam" id="PF08282">
    <property type="entry name" value="Hydrolase_3"/>
    <property type="match status" value="1"/>
</dbReference>
<proteinExistence type="predicted"/>
<dbReference type="NCBIfam" id="TIGR00099">
    <property type="entry name" value="Cof-subfamily"/>
    <property type="match status" value="1"/>
</dbReference>
<evidence type="ECO:0008006" key="3">
    <source>
        <dbReference type="Google" id="ProtNLM"/>
    </source>
</evidence>
<evidence type="ECO:0000313" key="1">
    <source>
        <dbReference type="EMBL" id="KRM95294.1"/>
    </source>
</evidence>
<dbReference type="PANTHER" id="PTHR10000">
    <property type="entry name" value="PHOSPHOSERINE PHOSPHATASE"/>
    <property type="match status" value="1"/>
</dbReference>
<dbReference type="PANTHER" id="PTHR10000:SF8">
    <property type="entry name" value="HAD SUPERFAMILY HYDROLASE-LIKE, TYPE 3"/>
    <property type="match status" value="1"/>
</dbReference>
<evidence type="ECO:0000313" key="2">
    <source>
        <dbReference type="Proteomes" id="UP000051015"/>
    </source>
</evidence>
<accession>A0A0R2CU39</accession>
<dbReference type="NCBIfam" id="TIGR01484">
    <property type="entry name" value="HAD-SF-IIB"/>
    <property type="match status" value="1"/>
</dbReference>
<dbReference type="EMBL" id="AYZD01000028">
    <property type="protein sequence ID" value="KRM95294.1"/>
    <property type="molecule type" value="Genomic_DNA"/>
</dbReference>
<dbReference type="PROSITE" id="PS01229">
    <property type="entry name" value="COF_2"/>
    <property type="match status" value="1"/>
</dbReference>
<protein>
    <recommendedName>
        <fullName evidence="3">HAD superfamily hydrolase</fullName>
    </recommendedName>
</protein>
<dbReference type="RefSeq" id="WP_057876698.1">
    <property type="nucleotide sequence ID" value="NZ_AYZD01000028.1"/>
</dbReference>
<name>A0A0R2CU39_9LACO</name>
<dbReference type="InterPro" id="IPR000150">
    <property type="entry name" value="Cof"/>
</dbReference>
<keyword evidence="2" id="KW-1185">Reference proteome</keyword>
<dbReference type="Gene3D" id="3.30.1240.10">
    <property type="match status" value="1"/>
</dbReference>
<dbReference type="SFLD" id="SFLDG01144">
    <property type="entry name" value="C2.B.4:_PGP_Like"/>
    <property type="match status" value="1"/>
</dbReference>
<dbReference type="GO" id="GO:0000287">
    <property type="term" value="F:magnesium ion binding"/>
    <property type="evidence" value="ECO:0007669"/>
    <property type="project" value="TreeGrafter"/>
</dbReference>
<dbReference type="SFLD" id="SFLDG01140">
    <property type="entry name" value="C2.B:_Phosphomannomutase_and_P"/>
    <property type="match status" value="1"/>
</dbReference>
<dbReference type="CDD" id="cd07516">
    <property type="entry name" value="HAD_Pase"/>
    <property type="match status" value="1"/>
</dbReference>
<gene>
    <name evidence="1" type="ORF">FC19_GL002058</name>
</gene>
<dbReference type="PATRIC" id="fig|1423725.3.peg.2115"/>
<dbReference type="SUPFAM" id="SSF56784">
    <property type="entry name" value="HAD-like"/>
    <property type="match status" value="1"/>
</dbReference>
<dbReference type="InterPro" id="IPR006379">
    <property type="entry name" value="HAD-SF_hydro_IIB"/>
</dbReference>
<dbReference type="AlphaFoldDB" id="A0A0R2CU39"/>
<dbReference type="InterPro" id="IPR023214">
    <property type="entry name" value="HAD_sf"/>
</dbReference>
<comment type="caution">
    <text evidence="1">The sequence shown here is derived from an EMBL/GenBank/DDBJ whole genome shotgun (WGS) entry which is preliminary data.</text>
</comment>
<organism evidence="1 2">
    <name type="scientific">Liquorilactobacillus aquaticus DSM 21051</name>
    <dbReference type="NCBI Taxonomy" id="1423725"/>
    <lineage>
        <taxon>Bacteria</taxon>
        <taxon>Bacillati</taxon>
        <taxon>Bacillota</taxon>
        <taxon>Bacilli</taxon>
        <taxon>Lactobacillales</taxon>
        <taxon>Lactobacillaceae</taxon>
        <taxon>Liquorilactobacillus</taxon>
    </lineage>
</organism>
<dbReference type="STRING" id="1423725.FC19_GL002058"/>
<dbReference type="Gene3D" id="3.40.50.1000">
    <property type="entry name" value="HAD superfamily/HAD-like"/>
    <property type="match status" value="1"/>
</dbReference>
<dbReference type="GO" id="GO:0016791">
    <property type="term" value="F:phosphatase activity"/>
    <property type="evidence" value="ECO:0007669"/>
    <property type="project" value="TreeGrafter"/>
</dbReference>
<dbReference type="GO" id="GO:0005829">
    <property type="term" value="C:cytosol"/>
    <property type="evidence" value="ECO:0007669"/>
    <property type="project" value="TreeGrafter"/>
</dbReference>
<dbReference type="PROSITE" id="PS01228">
    <property type="entry name" value="COF_1"/>
    <property type="match status" value="1"/>
</dbReference>
<dbReference type="InterPro" id="IPR036412">
    <property type="entry name" value="HAD-like_sf"/>
</dbReference>
<dbReference type="SFLD" id="SFLDS00003">
    <property type="entry name" value="Haloacid_Dehalogenase"/>
    <property type="match status" value="1"/>
</dbReference>
<dbReference type="Proteomes" id="UP000051015">
    <property type="component" value="Unassembled WGS sequence"/>
</dbReference>
<sequence>MGNSVKLVISDIDGTLLNAKHNITGELKKAVKRVSANNIPVVLASARAPQGMYPIAKKLAIQSNPLVSYNGAYILKMHEQNELQSLKSHPMKKEAVIRIVETVKKKFTEISINIYAKNNWFVEKDDIWIKIESSITKLMPTKVHFDSLSKDETIEVHKLLLIGEKDEIQELVAYLKILQLEGVTFYLSKENYLEIVAANVSKETAVKELAGYYRISTKEILTIGDQFNDIPMLKLAGVGVAMGNAPEEVKKAATFVTTSNNNDGAAKALIDHVL</sequence>
<reference evidence="1 2" key="1">
    <citation type="journal article" date="2015" name="Genome Announc.">
        <title>Expanding the biotechnology potential of lactobacilli through comparative genomics of 213 strains and associated genera.</title>
        <authorList>
            <person name="Sun Z."/>
            <person name="Harris H.M."/>
            <person name="McCann A."/>
            <person name="Guo C."/>
            <person name="Argimon S."/>
            <person name="Zhang W."/>
            <person name="Yang X."/>
            <person name="Jeffery I.B."/>
            <person name="Cooney J.C."/>
            <person name="Kagawa T.F."/>
            <person name="Liu W."/>
            <person name="Song Y."/>
            <person name="Salvetti E."/>
            <person name="Wrobel A."/>
            <person name="Rasinkangas P."/>
            <person name="Parkhill J."/>
            <person name="Rea M.C."/>
            <person name="O'Sullivan O."/>
            <person name="Ritari J."/>
            <person name="Douillard F.P."/>
            <person name="Paul Ross R."/>
            <person name="Yang R."/>
            <person name="Briner A.E."/>
            <person name="Felis G.E."/>
            <person name="de Vos W.M."/>
            <person name="Barrangou R."/>
            <person name="Klaenhammer T.R."/>
            <person name="Caufield P.W."/>
            <person name="Cui Y."/>
            <person name="Zhang H."/>
            <person name="O'Toole P.W."/>
        </authorList>
    </citation>
    <scope>NUCLEOTIDE SEQUENCE [LARGE SCALE GENOMIC DNA]</scope>
    <source>
        <strain evidence="1 2">DSM 21051</strain>
    </source>
</reference>